<feature type="transmembrane region" description="Helical" evidence="1">
    <location>
        <begin position="20"/>
        <end position="41"/>
    </location>
</feature>
<evidence type="ECO:0000313" key="3">
    <source>
        <dbReference type="Proteomes" id="UP000570514"/>
    </source>
</evidence>
<dbReference type="RefSeq" id="WP_167082435.1">
    <property type="nucleotide sequence ID" value="NZ_BAAADC010000001.1"/>
</dbReference>
<sequence length="74" mass="8227">MTQSDDDKEHRFVWPHPGDFGAILFAAVFLAGMIGAVLFLFSSPTPVEDLFGHKPAAQQEKSNEVILDLQNQKK</sequence>
<proteinExistence type="predicted"/>
<keyword evidence="1" id="KW-0472">Membrane</keyword>
<dbReference type="AlphaFoldDB" id="A0A846MY80"/>
<accession>A0A846MY80</accession>
<evidence type="ECO:0000256" key="1">
    <source>
        <dbReference type="SAM" id="Phobius"/>
    </source>
</evidence>
<keyword evidence="1" id="KW-0812">Transmembrane</keyword>
<keyword evidence="3" id="KW-1185">Reference proteome</keyword>
<dbReference type="Proteomes" id="UP000570514">
    <property type="component" value="Unassembled WGS sequence"/>
</dbReference>
<protein>
    <submittedName>
        <fullName evidence="2">Uncharacterized protein</fullName>
    </submittedName>
</protein>
<organism evidence="2 3">
    <name type="scientific">Rhizomicrobium palustre</name>
    <dbReference type="NCBI Taxonomy" id="189966"/>
    <lineage>
        <taxon>Bacteria</taxon>
        <taxon>Pseudomonadati</taxon>
        <taxon>Pseudomonadota</taxon>
        <taxon>Alphaproteobacteria</taxon>
        <taxon>Micropepsales</taxon>
        <taxon>Micropepsaceae</taxon>
        <taxon>Rhizomicrobium</taxon>
    </lineage>
</organism>
<evidence type="ECO:0000313" key="2">
    <source>
        <dbReference type="EMBL" id="NIK88243.1"/>
    </source>
</evidence>
<dbReference type="EMBL" id="JAASRM010000001">
    <property type="protein sequence ID" value="NIK88243.1"/>
    <property type="molecule type" value="Genomic_DNA"/>
</dbReference>
<comment type="caution">
    <text evidence="2">The sequence shown here is derived from an EMBL/GenBank/DDBJ whole genome shotgun (WGS) entry which is preliminary data.</text>
</comment>
<name>A0A846MY80_9PROT</name>
<reference evidence="2 3" key="1">
    <citation type="submission" date="2020-03" db="EMBL/GenBank/DDBJ databases">
        <title>Genomic Encyclopedia of Type Strains, Phase IV (KMG-IV): sequencing the most valuable type-strain genomes for metagenomic binning, comparative biology and taxonomic classification.</title>
        <authorList>
            <person name="Goeker M."/>
        </authorList>
    </citation>
    <scope>NUCLEOTIDE SEQUENCE [LARGE SCALE GENOMIC DNA]</scope>
    <source>
        <strain evidence="2 3">DSM 19867</strain>
    </source>
</reference>
<gene>
    <name evidence="2" type="ORF">FHS83_001561</name>
</gene>
<keyword evidence="1" id="KW-1133">Transmembrane helix</keyword>